<protein>
    <submittedName>
        <fullName evidence="1">Disease resistance protein RPS2</fullName>
    </submittedName>
</protein>
<accession>A0ACC0ICH4</accession>
<evidence type="ECO:0000313" key="1">
    <source>
        <dbReference type="EMBL" id="KAI8023017.1"/>
    </source>
</evidence>
<dbReference type="EMBL" id="CM045763">
    <property type="protein sequence ID" value="KAI8023017.1"/>
    <property type="molecule type" value="Genomic_DNA"/>
</dbReference>
<reference evidence="1 2" key="1">
    <citation type="journal article" date="2022" name="Plant J.">
        <title>Chromosome-level genome of Camellia lanceoleosa provides a valuable resource for understanding genome evolution and self-incompatibility.</title>
        <authorList>
            <person name="Gong W."/>
            <person name="Xiao S."/>
            <person name="Wang L."/>
            <person name="Liao Z."/>
            <person name="Chang Y."/>
            <person name="Mo W."/>
            <person name="Hu G."/>
            <person name="Li W."/>
            <person name="Zhao G."/>
            <person name="Zhu H."/>
            <person name="Hu X."/>
            <person name="Ji K."/>
            <person name="Xiang X."/>
            <person name="Song Q."/>
            <person name="Yuan D."/>
            <person name="Jin S."/>
            <person name="Zhang L."/>
        </authorList>
    </citation>
    <scope>NUCLEOTIDE SEQUENCE [LARGE SCALE GENOMIC DNA]</scope>
    <source>
        <strain evidence="1">SQ_2022a</strain>
    </source>
</reference>
<keyword evidence="2" id="KW-1185">Reference proteome</keyword>
<name>A0ACC0ICH4_9ERIC</name>
<comment type="caution">
    <text evidence="1">The sequence shown here is derived from an EMBL/GenBank/DDBJ whole genome shotgun (WGS) entry which is preliminary data.</text>
</comment>
<evidence type="ECO:0000313" key="2">
    <source>
        <dbReference type="Proteomes" id="UP001060215"/>
    </source>
</evidence>
<proteinExistence type="predicted"/>
<gene>
    <name evidence="1" type="ORF">LOK49_LG03G03233</name>
</gene>
<dbReference type="Proteomes" id="UP001060215">
    <property type="component" value="Chromosome 6"/>
</dbReference>
<organism evidence="1 2">
    <name type="scientific">Camellia lanceoleosa</name>
    <dbReference type="NCBI Taxonomy" id="1840588"/>
    <lineage>
        <taxon>Eukaryota</taxon>
        <taxon>Viridiplantae</taxon>
        <taxon>Streptophyta</taxon>
        <taxon>Embryophyta</taxon>
        <taxon>Tracheophyta</taxon>
        <taxon>Spermatophyta</taxon>
        <taxon>Magnoliopsida</taxon>
        <taxon>eudicotyledons</taxon>
        <taxon>Gunneridae</taxon>
        <taxon>Pentapetalae</taxon>
        <taxon>asterids</taxon>
        <taxon>Ericales</taxon>
        <taxon>Theaceae</taxon>
        <taxon>Camellia</taxon>
    </lineage>
</organism>
<sequence length="179" mass="20228">MVPFGIVKKNMESICKEPIRRGCLSNLKSLALHTCPSLITVFTLGMLGNLINLKELIVEDCAKIDSLISMRCSKVKSGNFLPSLKKMSLLELPKLINISSGLCIAPKLERLVIFYCPKLERLSTKEVSSKDMKVIKGENQWWDSKWNDSVVSRDHQDYLASIFVPLRRDGDLMDQLAKD</sequence>